<evidence type="ECO:0000313" key="2">
    <source>
        <dbReference type="Proteomes" id="UP000201613"/>
    </source>
</evidence>
<protein>
    <recommendedName>
        <fullName evidence="3">Uracil DNA glycosylase superfamily protein</fullName>
    </recommendedName>
</protein>
<evidence type="ECO:0000313" key="1">
    <source>
        <dbReference type="EMBL" id="SMY09912.1"/>
    </source>
</evidence>
<dbReference type="OrthoDB" id="7605307at2"/>
<name>A0A238LJV9_9RHOB</name>
<proteinExistence type="predicted"/>
<reference evidence="1 2" key="1">
    <citation type="submission" date="2017-05" db="EMBL/GenBank/DDBJ databases">
        <authorList>
            <person name="Song R."/>
            <person name="Chenine A.L."/>
            <person name="Ruprecht R.M."/>
        </authorList>
    </citation>
    <scope>NUCLEOTIDE SEQUENCE [LARGE SCALE GENOMIC DNA]</scope>
    <source>
        <strain evidence="1 2">CECT 8899</strain>
    </source>
</reference>
<dbReference type="EMBL" id="FXZK01000014">
    <property type="protein sequence ID" value="SMY09912.1"/>
    <property type="molecule type" value="Genomic_DNA"/>
</dbReference>
<accession>A0A238LJV9</accession>
<keyword evidence="2" id="KW-1185">Reference proteome</keyword>
<dbReference type="RefSeq" id="WP_093994082.1">
    <property type="nucleotide sequence ID" value="NZ_FXZK01000014.1"/>
</dbReference>
<organism evidence="1 2">
    <name type="scientific">Flavimaricola marinus</name>
    <dbReference type="NCBI Taxonomy" id="1819565"/>
    <lineage>
        <taxon>Bacteria</taxon>
        <taxon>Pseudomonadati</taxon>
        <taxon>Pseudomonadota</taxon>
        <taxon>Alphaproteobacteria</taxon>
        <taxon>Rhodobacterales</taxon>
        <taxon>Paracoccaceae</taxon>
        <taxon>Flavimaricola</taxon>
    </lineage>
</organism>
<gene>
    <name evidence="1" type="ORF">LOM8899_04085</name>
</gene>
<evidence type="ECO:0008006" key="3">
    <source>
        <dbReference type="Google" id="ProtNLM"/>
    </source>
</evidence>
<dbReference type="Proteomes" id="UP000201613">
    <property type="component" value="Unassembled WGS sequence"/>
</dbReference>
<sequence>MDRAHWQELLKQQEHVRGYNDGFKLLFCPWKLLDTADTLFLSPNPGNDPSGEFMRIASDERGNSYLVEREAKHSPMAEQYRKLCDFIDQDPEGVLTGTLMPFRTAKWNPLRDRPNISIARPFWREFLGTGKIKQVFCMGRVVEDAIVELTGARLERQLPANWGNLTIRRYSTTNHVQIYGLLHFSTYKMFGRAECIPQLARLMDLDQAA</sequence>
<dbReference type="AlphaFoldDB" id="A0A238LJV9"/>